<keyword evidence="3 5" id="KW-0540">Nuclease</keyword>
<comment type="function">
    <text evidence="5">Could be a nuclease involved in processing of the 5'-end of pre-16S rRNA.</text>
</comment>
<evidence type="ECO:0000256" key="3">
    <source>
        <dbReference type="ARBA" id="ARBA00022722"/>
    </source>
</evidence>
<dbReference type="OrthoDB" id="9796140at2"/>
<reference evidence="7 8" key="1">
    <citation type="submission" date="2016-10" db="EMBL/GenBank/DDBJ databases">
        <authorList>
            <person name="de Groot N.N."/>
        </authorList>
    </citation>
    <scope>NUCLEOTIDE SEQUENCE [LARGE SCALE GENOMIC DNA]</scope>
    <source>
        <strain evidence="7 8">ATCC 51327</strain>
    </source>
</reference>
<dbReference type="InterPro" id="IPR037027">
    <property type="entry name" value="YqgF/RNaseH-like_dom_sf"/>
</dbReference>
<dbReference type="HAMAP" id="MF_00651">
    <property type="entry name" value="Nuclease_YqgF"/>
    <property type="match status" value="1"/>
</dbReference>
<dbReference type="NCBIfam" id="TIGR00250">
    <property type="entry name" value="RNAse_H_YqgF"/>
    <property type="match status" value="1"/>
</dbReference>
<comment type="subcellular location">
    <subcellularLocation>
        <location evidence="5">Cytoplasm</location>
    </subcellularLocation>
</comment>
<dbReference type="GO" id="GO:0004518">
    <property type="term" value="F:nuclease activity"/>
    <property type="evidence" value="ECO:0007669"/>
    <property type="project" value="UniProtKB-KW"/>
</dbReference>
<dbReference type="InterPro" id="IPR006641">
    <property type="entry name" value="YqgF/RNaseH-like_dom"/>
</dbReference>
<evidence type="ECO:0000259" key="6">
    <source>
        <dbReference type="SMART" id="SM00732"/>
    </source>
</evidence>
<dbReference type="CDD" id="cd16964">
    <property type="entry name" value="YqgF"/>
    <property type="match status" value="1"/>
</dbReference>
<dbReference type="EC" id="3.1.-.-" evidence="5"/>
<evidence type="ECO:0000313" key="8">
    <source>
        <dbReference type="Proteomes" id="UP000199006"/>
    </source>
</evidence>
<dbReference type="PANTHER" id="PTHR33317:SF4">
    <property type="entry name" value="POLYNUCLEOTIDYL TRANSFERASE, RIBONUCLEASE H-LIKE SUPERFAMILY PROTEIN"/>
    <property type="match status" value="1"/>
</dbReference>
<sequence>MRILGIDYGNKRVGIAVSDELGWTAQPVTTLAMHGHQELLTELRSYLEKYQIEQVVVGMPYNLDGSLGKRGEITQAFINFLQKNLTIPVVIQDERLTTSQANRILLAADVSRKGRKKVVDKLAAVLILQAFLDKEIN</sequence>
<keyword evidence="4 5" id="KW-0378">Hydrolase</keyword>
<dbReference type="GO" id="GO:0016788">
    <property type="term" value="F:hydrolase activity, acting on ester bonds"/>
    <property type="evidence" value="ECO:0007669"/>
    <property type="project" value="UniProtKB-UniRule"/>
</dbReference>
<dbReference type="SUPFAM" id="SSF53098">
    <property type="entry name" value="Ribonuclease H-like"/>
    <property type="match status" value="1"/>
</dbReference>
<gene>
    <name evidence="7" type="ORF">SAMN02983006_00096</name>
</gene>
<name>A0A1I4EQ84_9FIRM</name>
<dbReference type="EMBL" id="FOTI01000001">
    <property type="protein sequence ID" value="SFL07902.1"/>
    <property type="molecule type" value="Genomic_DNA"/>
</dbReference>
<dbReference type="SMART" id="SM00732">
    <property type="entry name" value="YqgFc"/>
    <property type="match status" value="1"/>
</dbReference>
<protein>
    <recommendedName>
        <fullName evidence="5">Putative pre-16S rRNA nuclease</fullName>
        <ecNumber evidence="5">3.1.-.-</ecNumber>
    </recommendedName>
</protein>
<comment type="similarity">
    <text evidence="5">Belongs to the YqgF HJR family.</text>
</comment>
<keyword evidence="8" id="KW-1185">Reference proteome</keyword>
<dbReference type="InterPro" id="IPR012337">
    <property type="entry name" value="RNaseH-like_sf"/>
</dbReference>
<keyword evidence="2 5" id="KW-0690">Ribosome biogenesis</keyword>
<dbReference type="GO" id="GO:0005829">
    <property type="term" value="C:cytosol"/>
    <property type="evidence" value="ECO:0007669"/>
    <property type="project" value="TreeGrafter"/>
</dbReference>
<evidence type="ECO:0000256" key="4">
    <source>
        <dbReference type="ARBA" id="ARBA00022801"/>
    </source>
</evidence>
<dbReference type="GO" id="GO:0000967">
    <property type="term" value="P:rRNA 5'-end processing"/>
    <property type="evidence" value="ECO:0007669"/>
    <property type="project" value="UniProtKB-UniRule"/>
</dbReference>
<evidence type="ECO:0000313" key="7">
    <source>
        <dbReference type="EMBL" id="SFL07902.1"/>
    </source>
</evidence>
<proteinExistence type="inferred from homology"/>
<evidence type="ECO:0000256" key="1">
    <source>
        <dbReference type="ARBA" id="ARBA00022490"/>
    </source>
</evidence>
<dbReference type="STRING" id="29563.SAMN02983006_00096"/>
<evidence type="ECO:0000256" key="2">
    <source>
        <dbReference type="ARBA" id="ARBA00022517"/>
    </source>
</evidence>
<dbReference type="PANTHER" id="PTHR33317">
    <property type="entry name" value="POLYNUCLEOTIDYL TRANSFERASE, RIBONUCLEASE H-LIKE SUPERFAMILY PROTEIN"/>
    <property type="match status" value="1"/>
</dbReference>
<dbReference type="Proteomes" id="UP000199006">
    <property type="component" value="Unassembled WGS sequence"/>
</dbReference>
<dbReference type="Pfam" id="PF03652">
    <property type="entry name" value="RuvX"/>
    <property type="match status" value="1"/>
</dbReference>
<accession>A0A1I4EQ84</accession>
<evidence type="ECO:0000256" key="5">
    <source>
        <dbReference type="HAMAP-Rule" id="MF_00651"/>
    </source>
</evidence>
<dbReference type="InterPro" id="IPR005227">
    <property type="entry name" value="YqgF"/>
</dbReference>
<dbReference type="RefSeq" id="WP_089857976.1">
    <property type="nucleotide sequence ID" value="NZ_FOTI01000001.1"/>
</dbReference>
<feature type="domain" description="YqgF/RNase H-like" evidence="6">
    <location>
        <begin position="1"/>
        <end position="101"/>
    </location>
</feature>
<keyword evidence="1 5" id="KW-0963">Cytoplasm</keyword>
<dbReference type="AlphaFoldDB" id="A0A1I4EQ84"/>
<organism evidence="7 8">
    <name type="scientific">Halanaerobium salsuginis</name>
    <dbReference type="NCBI Taxonomy" id="29563"/>
    <lineage>
        <taxon>Bacteria</taxon>
        <taxon>Bacillati</taxon>
        <taxon>Bacillota</taxon>
        <taxon>Clostridia</taxon>
        <taxon>Halanaerobiales</taxon>
        <taxon>Halanaerobiaceae</taxon>
        <taxon>Halanaerobium</taxon>
    </lineage>
</organism>
<dbReference type="Gene3D" id="3.30.420.140">
    <property type="entry name" value="YqgF/RNase H-like domain"/>
    <property type="match status" value="1"/>
</dbReference>